<keyword evidence="5 8" id="KW-1133">Transmembrane helix</keyword>
<dbReference type="Pfam" id="PF02472">
    <property type="entry name" value="ExbD"/>
    <property type="match status" value="1"/>
</dbReference>
<dbReference type="GO" id="GO:0022857">
    <property type="term" value="F:transmembrane transporter activity"/>
    <property type="evidence" value="ECO:0007669"/>
    <property type="project" value="InterPro"/>
</dbReference>
<comment type="caution">
    <text evidence="9">The sequence shown here is derived from an EMBL/GenBank/DDBJ whole genome shotgun (WGS) entry which is preliminary data.</text>
</comment>
<evidence type="ECO:0000256" key="6">
    <source>
        <dbReference type="ARBA" id="ARBA00023136"/>
    </source>
</evidence>
<evidence type="ECO:0000256" key="8">
    <source>
        <dbReference type="SAM" id="Phobius"/>
    </source>
</evidence>
<protein>
    <recommendedName>
        <fullName evidence="11">Biopolymer transporter ExbD</fullName>
    </recommendedName>
</protein>
<evidence type="ECO:0000256" key="7">
    <source>
        <dbReference type="RuleBase" id="RU003879"/>
    </source>
</evidence>
<evidence type="ECO:0000313" key="10">
    <source>
        <dbReference type="Proteomes" id="UP000078486"/>
    </source>
</evidence>
<keyword evidence="6 8" id="KW-0472">Membrane</keyword>
<feature type="transmembrane region" description="Helical" evidence="8">
    <location>
        <begin position="22"/>
        <end position="43"/>
    </location>
</feature>
<dbReference type="OrthoDB" id="9793581at2"/>
<proteinExistence type="inferred from homology"/>
<keyword evidence="4 7" id="KW-0812">Transmembrane</keyword>
<organism evidence="9 10">
    <name type="scientific">Termitidicoccus mucosus</name>
    <dbReference type="NCBI Taxonomy" id="1184151"/>
    <lineage>
        <taxon>Bacteria</taxon>
        <taxon>Pseudomonadati</taxon>
        <taxon>Verrucomicrobiota</taxon>
        <taxon>Opitutia</taxon>
        <taxon>Opitutales</taxon>
        <taxon>Opitutaceae</taxon>
        <taxon>Termitidicoccus</taxon>
    </lineage>
</organism>
<keyword evidence="7" id="KW-0813">Transport</keyword>
<dbReference type="EMBL" id="LRRQ01000143">
    <property type="protein sequence ID" value="OAM88152.1"/>
    <property type="molecule type" value="Genomic_DNA"/>
</dbReference>
<sequence>MAEVEVKNPFDTGGKKKARIEIIPLIDVIFFLLATFVLFTLSLNKIQSQESKLPTPVPTKDTPPEPPAVVQVSDGDSVFFNRDITTIRELTHHITSYKNTSMANGTVPKVIITGDDRAKYGRLIQALDIAVSSGIERENISFETAYRPSGR</sequence>
<reference evidence="9 10" key="1">
    <citation type="submission" date="2016-01" db="EMBL/GenBank/DDBJ databases">
        <title>High potential of lignocellulose degradation of a new Verrucomicrobia species.</title>
        <authorList>
            <person name="Wang Y."/>
            <person name="Shi Y."/>
            <person name="Qiu Z."/>
            <person name="Liu S."/>
            <person name="Yang H."/>
        </authorList>
    </citation>
    <scope>NUCLEOTIDE SEQUENCE [LARGE SCALE GENOMIC DNA]</scope>
    <source>
        <strain evidence="9 10">TSB47</strain>
    </source>
</reference>
<evidence type="ECO:0000256" key="5">
    <source>
        <dbReference type="ARBA" id="ARBA00022989"/>
    </source>
</evidence>
<evidence type="ECO:0000256" key="4">
    <source>
        <dbReference type="ARBA" id="ARBA00022692"/>
    </source>
</evidence>
<dbReference type="RefSeq" id="WP_068771773.1">
    <property type="nucleotide sequence ID" value="NZ_CP109796.1"/>
</dbReference>
<dbReference type="AlphaFoldDB" id="A0A178IDR0"/>
<name>A0A178IDR0_9BACT</name>
<evidence type="ECO:0000256" key="3">
    <source>
        <dbReference type="ARBA" id="ARBA00022475"/>
    </source>
</evidence>
<keyword evidence="7" id="KW-0653">Protein transport</keyword>
<dbReference type="Gene3D" id="3.30.420.270">
    <property type="match status" value="1"/>
</dbReference>
<keyword evidence="10" id="KW-1185">Reference proteome</keyword>
<dbReference type="GO" id="GO:0015031">
    <property type="term" value="P:protein transport"/>
    <property type="evidence" value="ECO:0007669"/>
    <property type="project" value="UniProtKB-KW"/>
</dbReference>
<accession>A0A178IDR0</accession>
<evidence type="ECO:0008006" key="11">
    <source>
        <dbReference type="Google" id="ProtNLM"/>
    </source>
</evidence>
<comment type="similarity">
    <text evidence="2 7">Belongs to the ExbD/TolR family.</text>
</comment>
<gene>
    <name evidence="9" type="ORF">AW736_18410</name>
</gene>
<dbReference type="InterPro" id="IPR003400">
    <property type="entry name" value="ExbD"/>
</dbReference>
<dbReference type="Proteomes" id="UP000078486">
    <property type="component" value="Unassembled WGS sequence"/>
</dbReference>
<keyword evidence="3" id="KW-1003">Cell membrane</keyword>
<dbReference type="PANTHER" id="PTHR30558">
    <property type="entry name" value="EXBD MEMBRANE COMPONENT OF PMF-DRIVEN MACROMOLECULE IMPORT SYSTEM"/>
    <property type="match status" value="1"/>
</dbReference>
<evidence type="ECO:0000256" key="1">
    <source>
        <dbReference type="ARBA" id="ARBA00004162"/>
    </source>
</evidence>
<dbReference type="STRING" id="1184151.AW736_18410"/>
<comment type="subcellular location">
    <subcellularLocation>
        <location evidence="1">Cell membrane</location>
        <topology evidence="1">Single-pass membrane protein</topology>
    </subcellularLocation>
    <subcellularLocation>
        <location evidence="7">Cell membrane</location>
        <topology evidence="7">Single-pass type II membrane protein</topology>
    </subcellularLocation>
</comment>
<evidence type="ECO:0000256" key="2">
    <source>
        <dbReference type="ARBA" id="ARBA00005811"/>
    </source>
</evidence>
<dbReference type="GO" id="GO:0005886">
    <property type="term" value="C:plasma membrane"/>
    <property type="evidence" value="ECO:0007669"/>
    <property type="project" value="UniProtKB-SubCell"/>
</dbReference>
<dbReference type="PANTHER" id="PTHR30558:SF3">
    <property type="entry name" value="BIOPOLYMER TRANSPORT PROTEIN EXBD-RELATED"/>
    <property type="match status" value="1"/>
</dbReference>
<evidence type="ECO:0000313" key="9">
    <source>
        <dbReference type="EMBL" id="OAM88152.1"/>
    </source>
</evidence>